<evidence type="ECO:0000313" key="2">
    <source>
        <dbReference type="EMBL" id="MBB6053424.1"/>
    </source>
</evidence>
<protein>
    <submittedName>
        <fullName evidence="2">Uncharacterized protein</fullName>
    </submittedName>
</protein>
<feature type="signal peptide" evidence="1">
    <location>
        <begin position="1"/>
        <end position="27"/>
    </location>
</feature>
<accession>A0A7W9SWC8</accession>
<comment type="caution">
    <text evidence="2">The sequence shown here is derived from an EMBL/GenBank/DDBJ whole genome shotgun (WGS) entry which is preliminary data.</text>
</comment>
<name>A0A7W9SWC8_ARMRO</name>
<organism evidence="2 3">
    <name type="scientific">Armatimonas rosea</name>
    <dbReference type="NCBI Taxonomy" id="685828"/>
    <lineage>
        <taxon>Bacteria</taxon>
        <taxon>Bacillati</taxon>
        <taxon>Armatimonadota</taxon>
        <taxon>Armatimonadia</taxon>
        <taxon>Armatimonadales</taxon>
        <taxon>Armatimonadaceae</taxon>
        <taxon>Armatimonas</taxon>
    </lineage>
</organism>
<dbReference type="Proteomes" id="UP000520814">
    <property type="component" value="Unassembled WGS sequence"/>
</dbReference>
<proteinExistence type="predicted"/>
<dbReference type="EMBL" id="JACHGW010000006">
    <property type="protein sequence ID" value="MBB6053424.1"/>
    <property type="molecule type" value="Genomic_DNA"/>
</dbReference>
<dbReference type="RefSeq" id="WP_184203517.1">
    <property type="nucleotide sequence ID" value="NZ_JACHGW010000006.1"/>
</dbReference>
<keyword evidence="1" id="KW-0732">Signal</keyword>
<dbReference type="AlphaFoldDB" id="A0A7W9SWC8"/>
<sequence>MKKPSLVPSLALVCLGMLLGQAPAVRAQLDKTIKASLILLAVDRYGKDINKFVNDVTRTQDIGDEAVTKVVPILTVGNGTYAGAAQVNGPRRLVDTVRAVAQMEGEKRIIQPTVRVRGLIPVSDRAVKSLETLKRVSGVGVTATLEVKL</sequence>
<keyword evidence="3" id="KW-1185">Reference proteome</keyword>
<gene>
    <name evidence="2" type="ORF">HNQ39_005258</name>
</gene>
<evidence type="ECO:0000313" key="3">
    <source>
        <dbReference type="Proteomes" id="UP000520814"/>
    </source>
</evidence>
<evidence type="ECO:0000256" key="1">
    <source>
        <dbReference type="SAM" id="SignalP"/>
    </source>
</evidence>
<feature type="chain" id="PRO_5030742138" evidence="1">
    <location>
        <begin position="28"/>
        <end position="149"/>
    </location>
</feature>
<reference evidence="2 3" key="1">
    <citation type="submission" date="2020-08" db="EMBL/GenBank/DDBJ databases">
        <title>Genomic Encyclopedia of Type Strains, Phase IV (KMG-IV): sequencing the most valuable type-strain genomes for metagenomic binning, comparative biology and taxonomic classification.</title>
        <authorList>
            <person name="Goeker M."/>
        </authorList>
    </citation>
    <scope>NUCLEOTIDE SEQUENCE [LARGE SCALE GENOMIC DNA]</scope>
    <source>
        <strain evidence="2 3">DSM 23562</strain>
    </source>
</reference>